<name>A0AAV1B9T2_VICFA</name>
<feature type="domain" description="RNase H type-1" evidence="1">
    <location>
        <begin position="5"/>
        <end position="86"/>
    </location>
</feature>
<dbReference type="CDD" id="cd06222">
    <property type="entry name" value="RNase_H_like"/>
    <property type="match status" value="1"/>
</dbReference>
<keyword evidence="3" id="KW-1185">Reference proteome</keyword>
<dbReference type="SUPFAM" id="SSF53098">
    <property type="entry name" value="Ribonuclease H-like"/>
    <property type="match status" value="1"/>
</dbReference>
<dbReference type="EMBL" id="OX451741">
    <property type="protein sequence ID" value="CAI8619012.1"/>
    <property type="molecule type" value="Genomic_DNA"/>
</dbReference>
<dbReference type="GO" id="GO:0004523">
    <property type="term" value="F:RNA-DNA hybrid ribonuclease activity"/>
    <property type="evidence" value="ECO:0007669"/>
    <property type="project" value="InterPro"/>
</dbReference>
<evidence type="ECO:0000313" key="3">
    <source>
        <dbReference type="Proteomes" id="UP001157006"/>
    </source>
</evidence>
<dbReference type="PANTHER" id="PTHR47723">
    <property type="entry name" value="OS05G0353850 PROTEIN"/>
    <property type="match status" value="1"/>
</dbReference>
<dbReference type="Proteomes" id="UP001157006">
    <property type="component" value="Chromosome 6"/>
</dbReference>
<accession>A0AAV1B9T2</accession>
<dbReference type="InterPro" id="IPR012337">
    <property type="entry name" value="RNaseH-like_sf"/>
</dbReference>
<reference evidence="2 3" key="1">
    <citation type="submission" date="2023-01" db="EMBL/GenBank/DDBJ databases">
        <authorList>
            <person name="Kreplak J."/>
        </authorList>
    </citation>
    <scope>NUCLEOTIDE SEQUENCE [LARGE SCALE GENOMIC DNA]</scope>
</reference>
<dbReference type="Pfam" id="PF13456">
    <property type="entry name" value="RVT_3"/>
    <property type="match status" value="1"/>
</dbReference>
<dbReference type="AlphaFoldDB" id="A0AAV1B9T2"/>
<organism evidence="2 3">
    <name type="scientific">Vicia faba</name>
    <name type="common">Broad bean</name>
    <name type="synonym">Faba vulgaris</name>
    <dbReference type="NCBI Taxonomy" id="3906"/>
    <lineage>
        <taxon>Eukaryota</taxon>
        <taxon>Viridiplantae</taxon>
        <taxon>Streptophyta</taxon>
        <taxon>Embryophyta</taxon>
        <taxon>Tracheophyta</taxon>
        <taxon>Spermatophyta</taxon>
        <taxon>Magnoliopsida</taxon>
        <taxon>eudicotyledons</taxon>
        <taxon>Gunneridae</taxon>
        <taxon>Pentapetalae</taxon>
        <taxon>rosids</taxon>
        <taxon>fabids</taxon>
        <taxon>Fabales</taxon>
        <taxon>Fabaceae</taxon>
        <taxon>Papilionoideae</taxon>
        <taxon>50 kb inversion clade</taxon>
        <taxon>NPAAA clade</taxon>
        <taxon>Hologalegina</taxon>
        <taxon>IRL clade</taxon>
        <taxon>Fabeae</taxon>
        <taxon>Vicia</taxon>
    </lineage>
</organism>
<proteinExistence type="predicted"/>
<dbReference type="InterPro" id="IPR002156">
    <property type="entry name" value="RNaseH_domain"/>
</dbReference>
<evidence type="ECO:0000313" key="2">
    <source>
        <dbReference type="EMBL" id="CAI8619012.1"/>
    </source>
</evidence>
<protein>
    <recommendedName>
        <fullName evidence="1">RNase H type-1 domain-containing protein</fullName>
    </recommendedName>
</protein>
<dbReference type="PANTHER" id="PTHR47723:SF19">
    <property type="entry name" value="POLYNUCLEOTIDYL TRANSFERASE, RIBONUCLEASE H-LIKE SUPERFAMILY PROTEIN"/>
    <property type="match status" value="1"/>
</dbReference>
<sequence length="102" mass="11392">MMITESSLAEMLAIRWWLQLAKSINIENIVIQSDSTLAVDCINSCLDIAVLTPIAVDCRFLLSGFKLASVMFIPKNLNVISHNLVRLGHSKRDKTWLGACPY</sequence>
<dbReference type="InterPro" id="IPR044730">
    <property type="entry name" value="RNase_H-like_dom_plant"/>
</dbReference>
<evidence type="ECO:0000259" key="1">
    <source>
        <dbReference type="Pfam" id="PF13456"/>
    </source>
</evidence>
<dbReference type="InterPro" id="IPR036397">
    <property type="entry name" value="RNaseH_sf"/>
</dbReference>
<dbReference type="GO" id="GO:0003676">
    <property type="term" value="F:nucleic acid binding"/>
    <property type="evidence" value="ECO:0007669"/>
    <property type="project" value="InterPro"/>
</dbReference>
<dbReference type="InterPro" id="IPR053151">
    <property type="entry name" value="RNase_H-like"/>
</dbReference>
<gene>
    <name evidence="2" type="ORF">VFH_VI150760</name>
</gene>
<dbReference type="Gene3D" id="3.30.420.10">
    <property type="entry name" value="Ribonuclease H-like superfamily/Ribonuclease H"/>
    <property type="match status" value="1"/>
</dbReference>